<feature type="transmembrane region" description="Helical" evidence="1">
    <location>
        <begin position="119"/>
        <end position="136"/>
    </location>
</feature>
<feature type="transmembrane region" description="Helical" evidence="1">
    <location>
        <begin position="207"/>
        <end position="227"/>
    </location>
</feature>
<comment type="caution">
    <text evidence="2">The sequence shown here is derived from an EMBL/GenBank/DDBJ whole genome shotgun (WGS) entry which is preliminary data.</text>
</comment>
<feature type="transmembrane region" description="Helical" evidence="1">
    <location>
        <begin position="172"/>
        <end position="195"/>
    </location>
</feature>
<gene>
    <name evidence="2" type="ORF">Q5H92_11860</name>
</gene>
<keyword evidence="3" id="KW-1185">Reference proteome</keyword>
<keyword evidence="1" id="KW-0472">Membrane</keyword>
<evidence type="ECO:0000256" key="1">
    <source>
        <dbReference type="SAM" id="Phobius"/>
    </source>
</evidence>
<accession>A0ABT9AED5</accession>
<dbReference type="Proteomes" id="UP001167796">
    <property type="component" value="Unassembled WGS sequence"/>
</dbReference>
<feature type="transmembrane region" description="Helical" evidence="1">
    <location>
        <begin position="352"/>
        <end position="369"/>
    </location>
</feature>
<sequence length="505" mass="55534">MMSPRPATNNATPPPSHRWWLLAALLAVAVLRLWRLPEAGAPDYDSVRNWQAVQALTHGDFSRLFMPGCPAFLLSYAAVALFTRSFLVFQTINALLGVAALGFFAAWVSRQARLTGPETAGLTLLAGTGLLLTFAGRDFTPNSISLLLCAGLLRSHFVRLERPSPAALVRVAAWQALGLSFSYKFLFTLPILLVLELLQADGLWRRVWVRVLAVLAAPYLLFGALGVAVGLPWYRWLAFYVRTVVPAAANVAGRQGTIKPDFLYYLRYLAEFESPLLLAGLALAAWLAWRGWRNGWRPAAGPWPLLPYLLFWTVCLLAGMSLLLKAPRGLLFAYLPLAALAVLAGRRVLPGWALPGLLGVAVALNVWHIQRIIYNSLPTPYAQVAAWLRQHGAHRVASTVGLGLAPFLRKNETLTVINDEKALAHLRAQGYDYVLLDGYWRVAGVAHFDSLRRQAPVAAWPAPQLQQPLLFLEHSEYTGLGYAETLAAGTAAAADSLPLRLYRLR</sequence>
<feature type="transmembrane region" description="Helical" evidence="1">
    <location>
        <begin position="329"/>
        <end position="346"/>
    </location>
</feature>
<name>A0ABT9AED5_9BACT</name>
<feature type="transmembrane region" description="Helical" evidence="1">
    <location>
        <begin position="87"/>
        <end position="107"/>
    </location>
</feature>
<feature type="transmembrane region" description="Helical" evidence="1">
    <location>
        <begin position="265"/>
        <end position="289"/>
    </location>
</feature>
<protein>
    <recommendedName>
        <fullName evidence="4">Glycosyltransferase RgtA/B/C/D-like domain-containing protein</fullName>
    </recommendedName>
</protein>
<dbReference type="RefSeq" id="WP_305011738.1">
    <property type="nucleotide sequence ID" value="NZ_JAUQSX010000005.1"/>
</dbReference>
<dbReference type="EMBL" id="JAUQSX010000005">
    <property type="protein sequence ID" value="MDO7847057.1"/>
    <property type="molecule type" value="Genomic_DNA"/>
</dbReference>
<evidence type="ECO:0000313" key="2">
    <source>
        <dbReference type="EMBL" id="MDO7847057.1"/>
    </source>
</evidence>
<evidence type="ECO:0008006" key="4">
    <source>
        <dbReference type="Google" id="ProtNLM"/>
    </source>
</evidence>
<evidence type="ECO:0000313" key="3">
    <source>
        <dbReference type="Proteomes" id="UP001167796"/>
    </source>
</evidence>
<keyword evidence="1" id="KW-0812">Transmembrane</keyword>
<keyword evidence="1" id="KW-1133">Transmembrane helix</keyword>
<feature type="transmembrane region" description="Helical" evidence="1">
    <location>
        <begin position="233"/>
        <end position="253"/>
    </location>
</feature>
<feature type="transmembrane region" description="Helical" evidence="1">
    <location>
        <begin position="305"/>
        <end position="324"/>
    </location>
</feature>
<feature type="transmembrane region" description="Helical" evidence="1">
    <location>
        <begin position="63"/>
        <end position="82"/>
    </location>
</feature>
<reference evidence="2" key="1">
    <citation type="submission" date="2023-07" db="EMBL/GenBank/DDBJ databases">
        <authorList>
            <person name="Kim M.K."/>
        </authorList>
    </citation>
    <scope>NUCLEOTIDE SEQUENCE</scope>
    <source>
        <strain evidence="2">M29</strain>
    </source>
</reference>
<organism evidence="2 3">
    <name type="scientific">Hymenobacter mellowenesis</name>
    <dbReference type="NCBI Taxonomy" id="3063995"/>
    <lineage>
        <taxon>Bacteria</taxon>
        <taxon>Pseudomonadati</taxon>
        <taxon>Bacteroidota</taxon>
        <taxon>Cytophagia</taxon>
        <taxon>Cytophagales</taxon>
        <taxon>Hymenobacteraceae</taxon>
        <taxon>Hymenobacter</taxon>
    </lineage>
</organism>
<proteinExistence type="predicted"/>